<dbReference type="OrthoDB" id="5835829at2759"/>
<dbReference type="Gene3D" id="3.40.50.2000">
    <property type="entry name" value="Glycogen Phosphorylase B"/>
    <property type="match status" value="2"/>
</dbReference>
<dbReference type="FunFam" id="3.40.50.2000:FF:000021">
    <property type="entry name" value="UDP-glucuronosyltransferase"/>
    <property type="match status" value="1"/>
</dbReference>
<keyword evidence="4" id="KW-0472">Membrane</keyword>
<dbReference type="RefSeq" id="XP_038050655.1">
    <property type="nucleotide sequence ID" value="XM_038194727.1"/>
</dbReference>
<dbReference type="AlphaFoldDB" id="A0A913ZHY3"/>
<dbReference type="PROSITE" id="PS51257">
    <property type="entry name" value="PROKAR_LIPOPROTEIN"/>
    <property type="match status" value="1"/>
</dbReference>
<organism evidence="6 7">
    <name type="scientific">Patiria miniata</name>
    <name type="common">Bat star</name>
    <name type="synonym">Asterina miniata</name>
    <dbReference type="NCBI Taxonomy" id="46514"/>
    <lineage>
        <taxon>Eukaryota</taxon>
        <taxon>Metazoa</taxon>
        <taxon>Echinodermata</taxon>
        <taxon>Eleutherozoa</taxon>
        <taxon>Asterozoa</taxon>
        <taxon>Asteroidea</taxon>
        <taxon>Valvatacea</taxon>
        <taxon>Valvatida</taxon>
        <taxon>Asterinidae</taxon>
        <taxon>Patiria</taxon>
    </lineage>
</organism>
<evidence type="ECO:0000256" key="5">
    <source>
        <dbReference type="SAM" id="SignalP"/>
    </source>
</evidence>
<name>A0A913ZHY3_PATMI</name>
<dbReference type="EnsemblMetazoa" id="XM_038194727.1">
    <property type="protein sequence ID" value="XP_038050655.1"/>
    <property type="gene ID" value="LOC119723849"/>
</dbReference>
<dbReference type="Proteomes" id="UP000887568">
    <property type="component" value="Unplaced"/>
</dbReference>
<feature type="transmembrane region" description="Helical" evidence="4">
    <location>
        <begin position="516"/>
        <end position="539"/>
    </location>
</feature>
<dbReference type="OMA" id="THTTIEY"/>
<feature type="chain" id="PRO_5037915899" description="UDP-glycosyltransferases domain-containing protein" evidence="5">
    <location>
        <begin position="24"/>
        <end position="554"/>
    </location>
</feature>
<dbReference type="InterPro" id="IPR050271">
    <property type="entry name" value="UDP-glycosyltransferase"/>
</dbReference>
<evidence type="ECO:0008006" key="8">
    <source>
        <dbReference type="Google" id="ProtNLM"/>
    </source>
</evidence>
<keyword evidence="2" id="KW-0328">Glycosyltransferase</keyword>
<proteinExistence type="inferred from homology"/>
<dbReference type="SUPFAM" id="SSF53756">
    <property type="entry name" value="UDP-Glycosyltransferase/glycogen phosphorylase"/>
    <property type="match status" value="1"/>
</dbReference>
<dbReference type="InterPro" id="IPR002213">
    <property type="entry name" value="UDP_glucos_trans"/>
</dbReference>
<dbReference type="GeneID" id="119723849"/>
<evidence type="ECO:0000313" key="7">
    <source>
        <dbReference type="Proteomes" id="UP000887568"/>
    </source>
</evidence>
<sequence length="554" mass="62439">MSQKTVTILLLITSCMLMPPVYSTIGKDHLPDPKTYKFLYFVSMAGGSHYPSLSMSAKELVRQGHKVVSLFSSSNPPQMHTADADIFTTVVFTSSYTPQRRADVMANIGKLFTTGALRTFWGPLIAGVRGDFKEPSIADMWLRECDDLLGDAATMKRLREEKFDMLVADDHIPCIPLLAQALNIPFIYNCVVHAVPSKHGEWAGLPIDPSYIPERVLGLTDKMTFLQRVQNVLAHIYYRFWWFLIFDFKGFDQLKIKYNIRTEISTYESNKQASLYMFHGSFALEFPRPMQPNTIYVLFTAGSTPHKKIEDDVVEYLDTAPNGVVLFSLGSHVGSMEREKAQVLADGFALLPHRVLWQTSAALPVGIKLADNTKVVRWLPMAQVMEHVHVKVFVSHGGGFSMYEALWAGLPMVGLPLFEDQMDNLDRLEDRGVGLTLDVTTLTPEILSQTIHKVVTEPKFRVNARRVSLIMRDLQTMSPPIKTAAHWILHVTKFGGDHLRPAVQDLNYMQRNLLDVYIFFLAVLALILGVNLSLCYCCCKCMCGKAGKNHLKKE</sequence>
<feature type="signal peptide" evidence="5">
    <location>
        <begin position="1"/>
        <end position="23"/>
    </location>
</feature>
<dbReference type="CDD" id="cd03784">
    <property type="entry name" value="GT1_Gtf-like"/>
    <property type="match status" value="1"/>
</dbReference>
<evidence type="ECO:0000256" key="1">
    <source>
        <dbReference type="ARBA" id="ARBA00009995"/>
    </source>
</evidence>
<protein>
    <recommendedName>
        <fullName evidence="8">UDP-glycosyltransferases domain-containing protein</fullName>
    </recommendedName>
</protein>
<evidence type="ECO:0000256" key="2">
    <source>
        <dbReference type="ARBA" id="ARBA00022676"/>
    </source>
</evidence>
<comment type="similarity">
    <text evidence="1">Belongs to the UDP-glycosyltransferase family.</text>
</comment>
<reference evidence="6" key="1">
    <citation type="submission" date="2022-11" db="UniProtKB">
        <authorList>
            <consortium name="EnsemblMetazoa"/>
        </authorList>
    </citation>
    <scope>IDENTIFICATION</scope>
</reference>
<keyword evidence="4" id="KW-1133">Transmembrane helix</keyword>
<keyword evidence="4" id="KW-0812">Transmembrane</keyword>
<evidence type="ECO:0000256" key="4">
    <source>
        <dbReference type="SAM" id="Phobius"/>
    </source>
</evidence>
<evidence type="ECO:0000313" key="6">
    <source>
        <dbReference type="EnsemblMetazoa" id="XP_038050655.1"/>
    </source>
</evidence>
<dbReference type="PANTHER" id="PTHR48043">
    <property type="entry name" value="EG:EG0003.4 PROTEIN-RELATED"/>
    <property type="match status" value="1"/>
</dbReference>
<accession>A0A913ZHY3</accession>
<dbReference type="PANTHER" id="PTHR48043:SF145">
    <property type="entry name" value="FI06409P-RELATED"/>
    <property type="match status" value="1"/>
</dbReference>
<evidence type="ECO:0000256" key="3">
    <source>
        <dbReference type="ARBA" id="ARBA00022679"/>
    </source>
</evidence>
<keyword evidence="3" id="KW-0808">Transferase</keyword>
<keyword evidence="7" id="KW-1185">Reference proteome</keyword>
<dbReference type="GO" id="GO:0008194">
    <property type="term" value="F:UDP-glycosyltransferase activity"/>
    <property type="evidence" value="ECO:0007669"/>
    <property type="project" value="InterPro"/>
</dbReference>
<dbReference type="Pfam" id="PF00201">
    <property type="entry name" value="UDPGT"/>
    <property type="match status" value="1"/>
</dbReference>
<keyword evidence="5" id="KW-0732">Signal</keyword>